<feature type="domain" description="Acylphosphatase-like" evidence="7">
    <location>
        <begin position="3"/>
        <end position="90"/>
    </location>
</feature>
<dbReference type="PROSITE" id="PS00150">
    <property type="entry name" value="ACYLPHOSPHATASE_1"/>
    <property type="match status" value="1"/>
</dbReference>
<dbReference type="AlphaFoldDB" id="A0A0R1H149"/>
<dbReference type="InterPro" id="IPR017968">
    <property type="entry name" value="Acylphosphatase_CS"/>
</dbReference>
<dbReference type="Proteomes" id="UP000051461">
    <property type="component" value="Unassembled WGS sequence"/>
</dbReference>
<name>A0A0R1H149_9LACO</name>
<proteinExistence type="inferred from homology"/>
<dbReference type="GO" id="GO:0003998">
    <property type="term" value="F:acylphosphatase activity"/>
    <property type="evidence" value="ECO:0007669"/>
    <property type="project" value="UniProtKB-EC"/>
</dbReference>
<evidence type="ECO:0000259" key="7">
    <source>
        <dbReference type="PROSITE" id="PS51160"/>
    </source>
</evidence>
<protein>
    <recommendedName>
        <fullName evidence="3 5">acylphosphatase</fullName>
        <ecNumber evidence="2 5">3.6.1.7</ecNumber>
    </recommendedName>
</protein>
<keyword evidence="9" id="KW-1185">Reference proteome</keyword>
<comment type="caution">
    <text evidence="8">The sequence shown here is derived from an EMBL/GenBank/DDBJ whole genome shotgun (WGS) entry which is preliminary data.</text>
</comment>
<dbReference type="PROSITE" id="PS51160">
    <property type="entry name" value="ACYLPHOSPHATASE_3"/>
    <property type="match status" value="1"/>
</dbReference>
<evidence type="ECO:0000313" key="8">
    <source>
        <dbReference type="EMBL" id="KRK39992.1"/>
    </source>
</evidence>
<feature type="active site" evidence="5">
    <location>
        <position position="36"/>
    </location>
</feature>
<dbReference type="PANTHER" id="PTHR47268">
    <property type="entry name" value="ACYLPHOSPHATASE"/>
    <property type="match status" value="1"/>
</dbReference>
<dbReference type="STRING" id="1423726.FC07_GL001790"/>
<organism evidence="8 9">
    <name type="scientific">Loigolactobacillus bifermentans DSM 20003</name>
    <dbReference type="NCBI Taxonomy" id="1423726"/>
    <lineage>
        <taxon>Bacteria</taxon>
        <taxon>Bacillati</taxon>
        <taxon>Bacillota</taxon>
        <taxon>Bacilli</taxon>
        <taxon>Lactobacillales</taxon>
        <taxon>Lactobacillaceae</taxon>
        <taxon>Loigolactobacillus</taxon>
    </lineage>
</organism>
<dbReference type="InterPro" id="IPR036046">
    <property type="entry name" value="Acylphosphatase-like_dom_sf"/>
</dbReference>
<evidence type="ECO:0000256" key="3">
    <source>
        <dbReference type="ARBA" id="ARBA00015991"/>
    </source>
</evidence>
<dbReference type="PANTHER" id="PTHR47268:SF4">
    <property type="entry name" value="ACYLPHOSPHATASE"/>
    <property type="match status" value="1"/>
</dbReference>
<dbReference type="EMBL" id="AZDA01000026">
    <property type="protein sequence ID" value="KRK39992.1"/>
    <property type="molecule type" value="Genomic_DNA"/>
</dbReference>
<feature type="active site" evidence="5">
    <location>
        <position position="18"/>
    </location>
</feature>
<evidence type="ECO:0000313" key="9">
    <source>
        <dbReference type="Proteomes" id="UP000051461"/>
    </source>
</evidence>
<gene>
    <name evidence="8" type="ORF">FC07_GL001790</name>
</gene>
<dbReference type="Pfam" id="PF00708">
    <property type="entry name" value="Acylphosphatase"/>
    <property type="match status" value="1"/>
</dbReference>
<dbReference type="Gene3D" id="3.30.70.100">
    <property type="match status" value="1"/>
</dbReference>
<dbReference type="InterPro" id="IPR020456">
    <property type="entry name" value="Acylphosphatase"/>
</dbReference>
<dbReference type="InterPro" id="IPR001792">
    <property type="entry name" value="Acylphosphatase-like_dom"/>
</dbReference>
<reference evidence="8 9" key="1">
    <citation type="journal article" date="2015" name="Genome Announc.">
        <title>Expanding the biotechnology potential of lactobacilli through comparative genomics of 213 strains and associated genera.</title>
        <authorList>
            <person name="Sun Z."/>
            <person name="Harris H.M."/>
            <person name="McCann A."/>
            <person name="Guo C."/>
            <person name="Argimon S."/>
            <person name="Zhang W."/>
            <person name="Yang X."/>
            <person name="Jeffery I.B."/>
            <person name="Cooney J.C."/>
            <person name="Kagawa T.F."/>
            <person name="Liu W."/>
            <person name="Song Y."/>
            <person name="Salvetti E."/>
            <person name="Wrobel A."/>
            <person name="Rasinkangas P."/>
            <person name="Parkhill J."/>
            <person name="Rea M.C."/>
            <person name="O'Sullivan O."/>
            <person name="Ritari J."/>
            <person name="Douillard F.P."/>
            <person name="Paul Ross R."/>
            <person name="Yang R."/>
            <person name="Briner A.E."/>
            <person name="Felis G.E."/>
            <person name="de Vos W.M."/>
            <person name="Barrangou R."/>
            <person name="Klaenhammer T.R."/>
            <person name="Caufield P.W."/>
            <person name="Cui Y."/>
            <person name="Zhang H."/>
            <person name="O'Toole P.W."/>
        </authorList>
    </citation>
    <scope>NUCLEOTIDE SEQUENCE [LARGE SCALE GENOMIC DNA]</scope>
    <source>
        <strain evidence="8 9">DSM 20003</strain>
    </source>
</reference>
<dbReference type="EC" id="3.6.1.7" evidence="2 5"/>
<comment type="similarity">
    <text evidence="1 6">Belongs to the acylphosphatase family.</text>
</comment>
<dbReference type="SUPFAM" id="SSF54975">
    <property type="entry name" value="Acylphosphatase/BLUF domain-like"/>
    <property type="match status" value="1"/>
</dbReference>
<dbReference type="PATRIC" id="fig|1423726.3.peg.1857"/>
<keyword evidence="5" id="KW-0378">Hydrolase</keyword>
<evidence type="ECO:0000256" key="5">
    <source>
        <dbReference type="PROSITE-ProRule" id="PRU00520"/>
    </source>
</evidence>
<evidence type="ECO:0000256" key="1">
    <source>
        <dbReference type="ARBA" id="ARBA00005614"/>
    </source>
</evidence>
<sequence length="90" mass="9858">MRTVALTVFGRVQGVGFRYATKIAADQCDVNGIVRNLLNGAVYIEASGASAKIAKFIGKIKQSPTPYGKVTRIDLVDLQPKHYTDFRITN</sequence>
<evidence type="ECO:0000256" key="6">
    <source>
        <dbReference type="RuleBase" id="RU004168"/>
    </source>
</evidence>
<dbReference type="RefSeq" id="WP_057903976.1">
    <property type="nucleotide sequence ID" value="NZ_AZDA01000026.1"/>
</dbReference>
<evidence type="ECO:0000256" key="4">
    <source>
        <dbReference type="ARBA" id="ARBA00047645"/>
    </source>
</evidence>
<dbReference type="OrthoDB" id="9808093at2"/>
<evidence type="ECO:0000256" key="2">
    <source>
        <dbReference type="ARBA" id="ARBA00012150"/>
    </source>
</evidence>
<accession>A0A0R1H149</accession>
<comment type="catalytic activity">
    <reaction evidence="4 5">
        <text>an acyl phosphate + H2O = a carboxylate + phosphate + H(+)</text>
        <dbReference type="Rhea" id="RHEA:14965"/>
        <dbReference type="ChEBI" id="CHEBI:15377"/>
        <dbReference type="ChEBI" id="CHEBI:15378"/>
        <dbReference type="ChEBI" id="CHEBI:29067"/>
        <dbReference type="ChEBI" id="CHEBI:43474"/>
        <dbReference type="ChEBI" id="CHEBI:59918"/>
        <dbReference type="EC" id="3.6.1.7"/>
    </reaction>
</comment>